<evidence type="ECO:0000256" key="2">
    <source>
        <dbReference type="ARBA" id="ARBA00011353"/>
    </source>
</evidence>
<dbReference type="InterPro" id="IPR000953">
    <property type="entry name" value="Chromo/chromo_shadow_dom"/>
</dbReference>
<dbReference type="Proteomes" id="UP000192927">
    <property type="component" value="Unassembled WGS sequence"/>
</dbReference>
<keyword evidence="3" id="KW-0539">Nucleus</keyword>
<feature type="domain" description="Chromo" evidence="5">
    <location>
        <begin position="212"/>
        <end position="253"/>
    </location>
</feature>
<accession>A0A1W5D4Z2</accession>
<comment type="subcellular location">
    <subcellularLocation>
        <location evidence="1">Nucleus</location>
    </subcellularLocation>
</comment>
<proteinExistence type="predicted"/>
<sequence>MAAKKGARNADPEIMNSARTSISRSFIKRDIAKIAREEWTQYWKTTNQGQQYSKIQTNLELKMKLKELKQADRLTFTTFTQIKLGHGYFKSYLYFDIILVVTDKLIKYENFIPYLEGPSVEELAYAFYKNIVSDHSLPTQIIMDQDKKLNHIKLGPFRIKKKLGPDVYKLQLPNSMKIHPVFHTTVLEPAHLSIPIVTQVPALEADNKKERYNVEKVLESQLVDGKLQYLVKWNGYSMNNNTWEPASQFTGLPLPPSGAAKDSDAAGKSERESTDKNGLSDREAAATEGSSQIASALSCSSILQSSVTTMVEWHWQRATICFWR</sequence>
<evidence type="ECO:0000313" key="7">
    <source>
        <dbReference type="Proteomes" id="UP000192927"/>
    </source>
</evidence>
<dbReference type="InterPro" id="IPR056924">
    <property type="entry name" value="SH3_Tf2-1"/>
</dbReference>
<dbReference type="InterPro" id="IPR051219">
    <property type="entry name" value="Heterochromatin_chromo-domain"/>
</dbReference>
<dbReference type="GO" id="GO:0005634">
    <property type="term" value="C:nucleus"/>
    <property type="evidence" value="ECO:0007669"/>
    <property type="project" value="UniProtKB-SubCell"/>
</dbReference>
<evidence type="ECO:0000256" key="1">
    <source>
        <dbReference type="ARBA" id="ARBA00004123"/>
    </source>
</evidence>
<evidence type="ECO:0000256" key="4">
    <source>
        <dbReference type="SAM" id="MobiDB-lite"/>
    </source>
</evidence>
<feature type="region of interest" description="Disordered" evidence="4">
    <location>
        <begin position="247"/>
        <end position="287"/>
    </location>
</feature>
<dbReference type="SUPFAM" id="SSF54160">
    <property type="entry name" value="Chromo domain-like"/>
    <property type="match status" value="1"/>
</dbReference>
<protein>
    <submittedName>
        <fullName evidence="6">Pol protein</fullName>
    </submittedName>
</protein>
<dbReference type="CDD" id="cd00024">
    <property type="entry name" value="CD_CSD"/>
    <property type="match status" value="1"/>
</dbReference>
<dbReference type="EMBL" id="FWEW01002301">
    <property type="protein sequence ID" value="SLM38193.1"/>
    <property type="molecule type" value="Genomic_DNA"/>
</dbReference>
<feature type="compositionally biased region" description="Basic and acidic residues" evidence="4">
    <location>
        <begin position="261"/>
        <end position="285"/>
    </location>
</feature>
<evidence type="ECO:0000259" key="5">
    <source>
        <dbReference type="PROSITE" id="PS50013"/>
    </source>
</evidence>
<dbReference type="SMART" id="SM00298">
    <property type="entry name" value="CHROMO"/>
    <property type="match status" value="1"/>
</dbReference>
<dbReference type="PANTHER" id="PTHR22812">
    <property type="entry name" value="CHROMOBOX PROTEIN"/>
    <property type="match status" value="1"/>
</dbReference>
<evidence type="ECO:0000313" key="6">
    <source>
        <dbReference type="EMBL" id="SLM38193.1"/>
    </source>
</evidence>
<dbReference type="GO" id="GO:0006338">
    <property type="term" value="P:chromatin remodeling"/>
    <property type="evidence" value="ECO:0007669"/>
    <property type="project" value="UniProtKB-ARBA"/>
</dbReference>
<evidence type="ECO:0000256" key="3">
    <source>
        <dbReference type="ARBA" id="ARBA00023242"/>
    </source>
</evidence>
<reference evidence="7" key="1">
    <citation type="submission" date="2017-03" db="EMBL/GenBank/DDBJ databases">
        <authorList>
            <person name="Sharma R."/>
            <person name="Thines M."/>
        </authorList>
    </citation>
    <scope>NUCLEOTIDE SEQUENCE [LARGE SCALE GENOMIC DNA]</scope>
</reference>
<name>A0A1W5D4Z2_9LECA</name>
<dbReference type="Pfam" id="PF00385">
    <property type="entry name" value="Chromo"/>
    <property type="match status" value="1"/>
</dbReference>
<dbReference type="Pfam" id="PF24626">
    <property type="entry name" value="SH3_Tf2-1"/>
    <property type="match status" value="1"/>
</dbReference>
<organism evidence="6 7">
    <name type="scientific">Lasallia pustulata</name>
    <dbReference type="NCBI Taxonomy" id="136370"/>
    <lineage>
        <taxon>Eukaryota</taxon>
        <taxon>Fungi</taxon>
        <taxon>Dikarya</taxon>
        <taxon>Ascomycota</taxon>
        <taxon>Pezizomycotina</taxon>
        <taxon>Lecanoromycetes</taxon>
        <taxon>OSLEUM clade</taxon>
        <taxon>Umbilicariomycetidae</taxon>
        <taxon>Umbilicariales</taxon>
        <taxon>Umbilicariaceae</taxon>
        <taxon>Lasallia</taxon>
    </lineage>
</organism>
<dbReference type="Gene3D" id="2.40.50.40">
    <property type="match status" value="1"/>
</dbReference>
<dbReference type="AlphaFoldDB" id="A0A1W5D4Z2"/>
<dbReference type="InterPro" id="IPR016197">
    <property type="entry name" value="Chromo-like_dom_sf"/>
</dbReference>
<dbReference type="PROSITE" id="PS50013">
    <property type="entry name" value="CHROMO_2"/>
    <property type="match status" value="1"/>
</dbReference>
<comment type="subunit">
    <text evidence="2">Component of the NuA4 histone acetyltransferase complex.</text>
</comment>
<dbReference type="InterPro" id="IPR023780">
    <property type="entry name" value="Chromo_domain"/>
</dbReference>
<keyword evidence="7" id="KW-1185">Reference proteome</keyword>